<evidence type="ECO:0000313" key="2">
    <source>
        <dbReference type="Proteomes" id="UP000179807"/>
    </source>
</evidence>
<protein>
    <submittedName>
        <fullName evidence="1">Uncharacterized protein</fullName>
    </submittedName>
</protein>
<dbReference type="SUPFAM" id="SSF48371">
    <property type="entry name" value="ARM repeat"/>
    <property type="match status" value="1"/>
</dbReference>
<dbReference type="EMBL" id="MLAK01000671">
    <property type="protein sequence ID" value="OHT08338.1"/>
    <property type="molecule type" value="Genomic_DNA"/>
</dbReference>
<accession>A0A1J4KBJ1</accession>
<dbReference type="GeneID" id="94826915"/>
<dbReference type="Proteomes" id="UP000179807">
    <property type="component" value="Unassembled WGS sequence"/>
</dbReference>
<organism evidence="1 2">
    <name type="scientific">Tritrichomonas foetus</name>
    <dbReference type="NCBI Taxonomy" id="1144522"/>
    <lineage>
        <taxon>Eukaryota</taxon>
        <taxon>Metamonada</taxon>
        <taxon>Parabasalia</taxon>
        <taxon>Tritrichomonadida</taxon>
        <taxon>Tritrichomonadidae</taxon>
        <taxon>Tritrichomonas</taxon>
    </lineage>
</organism>
<keyword evidence="2" id="KW-1185">Reference proteome</keyword>
<proteinExistence type="predicted"/>
<dbReference type="RefSeq" id="XP_068361474.1">
    <property type="nucleotide sequence ID" value="XM_068492211.1"/>
</dbReference>
<comment type="caution">
    <text evidence="1">The sequence shown here is derived from an EMBL/GenBank/DDBJ whole genome shotgun (WGS) entry which is preliminary data.</text>
</comment>
<reference evidence="1" key="1">
    <citation type="submission" date="2016-10" db="EMBL/GenBank/DDBJ databases">
        <authorList>
            <person name="Benchimol M."/>
            <person name="Almeida L.G."/>
            <person name="Vasconcelos A.T."/>
            <person name="Perreira-Neves A."/>
            <person name="Rosa I.A."/>
            <person name="Tasca T."/>
            <person name="Bogo M.R."/>
            <person name="de Souza W."/>
        </authorList>
    </citation>
    <scope>NUCLEOTIDE SEQUENCE [LARGE SCALE GENOMIC DNA]</scope>
    <source>
        <strain evidence="1">K</strain>
    </source>
</reference>
<dbReference type="InterPro" id="IPR016024">
    <property type="entry name" value="ARM-type_fold"/>
</dbReference>
<dbReference type="AlphaFoldDB" id="A0A1J4KBJ1"/>
<gene>
    <name evidence="1" type="ORF">TRFO_04964</name>
</gene>
<evidence type="ECO:0000313" key="1">
    <source>
        <dbReference type="EMBL" id="OHT08338.1"/>
    </source>
</evidence>
<dbReference type="InterPro" id="IPR011989">
    <property type="entry name" value="ARM-like"/>
</dbReference>
<dbReference type="VEuPathDB" id="TrichDB:TRFO_04964"/>
<sequence>MILNQNSIIHRSIYPFSAVIHNLDTTEINDDHLYESDENYLLRAIDYFNENNFFKFSRKLFSITRKKLIEAEKILLNEEIVCAIKSVLVNSRETANSQTVLILLMATISNLWHNKSLLNKNIYRNDIFDLIIVFLEKDNFDGEIYREALHCICYFIQSEENAMFLIEHGTINSLNNFIQKSNILDSSLLSYFFKILSRLYKYLSPRNYNMIYDFTFSFIAMVLDDFYIYIEDKRLLKVASYIVRDKQGYSLLKSSQFFQYFFSISDIFYCNIVKFSSIILNKIVKYDEWKVLKFEELYKSCVDIIYNELHFLHWLKNWPYLCKFLRNSLLYQSKAFYDAGLVDLMKQIFCGDHNSILKINSLSCYCAYLIYSTNDDFVEEIAKINIDILLNFLEDDPQNRSSKWIFQVFLRMIDFGKIDNNHIDSINQLVLEITNPFLPDQRLIEMIHFLQSKLEIISKYQA</sequence>
<name>A0A1J4KBJ1_9EUKA</name>
<dbReference type="Gene3D" id="1.25.10.10">
    <property type="entry name" value="Leucine-rich Repeat Variant"/>
    <property type="match status" value="1"/>
</dbReference>